<reference evidence="1 2" key="1">
    <citation type="submission" date="2019-05" db="EMBL/GenBank/DDBJ databases">
        <title>Another draft genome of Portunus trituberculatus and its Hox gene families provides insights of decapod evolution.</title>
        <authorList>
            <person name="Jeong J.-H."/>
            <person name="Song I."/>
            <person name="Kim S."/>
            <person name="Choi T."/>
            <person name="Kim D."/>
            <person name="Ryu S."/>
            <person name="Kim W."/>
        </authorList>
    </citation>
    <scope>NUCLEOTIDE SEQUENCE [LARGE SCALE GENOMIC DNA]</scope>
    <source>
        <tissue evidence="1">Muscle</tissue>
    </source>
</reference>
<keyword evidence="2" id="KW-1185">Reference proteome</keyword>
<comment type="caution">
    <text evidence="1">The sequence shown here is derived from an EMBL/GenBank/DDBJ whole genome shotgun (WGS) entry which is preliminary data.</text>
</comment>
<proteinExistence type="predicted"/>
<dbReference type="EMBL" id="VSRR010027264">
    <property type="protein sequence ID" value="MPC68086.1"/>
    <property type="molecule type" value="Genomic_DNA"/>
</dbReference>
<evidence type="ECO:0000313" key="1">
    <source>
        <dbReference type="EMBL" id="MPC68086.1"/>
    </source>
</evidence>
<accession>A0A5B7HDL7</accession>
<organism evidence="1 2">
    <name type="scientific">Portunus trituberculatus</name>
    <name type="common">Swimming crab</name>
    <name type="synonym">Neptunus trituberculatus</name>
    <dbReference type="NCBI Taxonomy" id="210409"/>
    <lineage>
        <taxon>Eukaryota</taxon>
        <taxon>Metazoa</taxon>
        <taxon>Ecdysozoa</taxon>
        <taxon>Arthropoda</taxon>
        <taxon>Crustacea</taxon>
        <taxon>Multicrustacea</taxon>
        <taxon>Malacostraca</taxon>
        <taxon>Eumalacostraca</taxon>
        <taxon>Eucarida</taxon>
        <taxon>Decapoda</taxon>
        <taxon>Pleocyemata</taxon>
        <taxon>Brachyura</taxon>
        <taxon>Eubrachyura</taxon>
        <taxon>Portunoidea</taxon>
        <taxon>Portunidae</taxon>
        <taxon>Portuninae</taxon>
        <taxon>Portunus</taxon>
    </lineage>
</organism>
<name>A0A5B7HDL7_PORTR</name>
<dbReference type="AlphaFoldDB" id="A0A5B7HDL7"/>
<protein>
    <submittedName>
        <fullName evidence="1">Uncharacterized protein</fullName>
    </submittedName>
</protein>
<gene>
    <name evidence="1" type="ORF">E2C01_062278</name>
</gene>
<evidence type="ECO:0000313" key="2">
    <source>
        <dbReference type="Proteomes" id="UP000324222"/>
    </source>
</evidence>
<sequence>MIHDSRGLTPSRIPEVNVAWQDYGKGVLGLVLPSCREPAKRLRKPDGKRCALVITERHLTGSLAHIFLGIYKCDSAARKTNERNMVEK</sequence>
<dbReference type="Proteomes" id="UP000324222">
    <property type="component" value="Unassembled WGS sequence"/>
</dbReference>